<reference evidence="1" key="1">
    <citation type="journal article" date="2021" name="Environ. Microbiol.">
        <title>Gene family expansions and transcriptome signatures uncover fungal adaptations to wood decay.</title>
        <authorList>
            <person name="Hage H."/>
            <person name="Miyauchi S."/>
            <person name="Viragh M."/>
            <person name="Drula E."/>
            <person name="Min B."/>
            <person name="Chaduli D."/>
            <person name="Navarro D."/>
            <person name="Favel A."/>
            <person name="Norest M."/>
            <person name="Lesage-Meessen L."/>
            <person name="Balint B."/>
            <person name="Merenyi Z."/>
            <person name="de Eugenio L."/>
            <person name="Morin E."/>
            <person name="Martinez A.T."/>
            <person name="Baldrian P."/>
            <person name="Stursova M."/>
            <person name="Martinez M.J."/>
            <person name="Novotny C."/>
            <person name="Magnuson J.K."/>
            <person name="Spatafora J.W."/>
            <person name="Maurice S."/>
            <person name="Pangilinan J."/>
            <person name="Andreopoulos W."/>
            <person name="LaButti K."/>
            <person name="Hundley H."/>
            <person name="Na H."/>
            <person name="Kuo A."/>
            <person name="Barry K."/>
            <person name="Lipzen A."/>
            <person name="Henrissat B."/>
            <person name="Riley R."/>
            <person name="Ahrendt S."/>
            <person name="Nagy L.G."/>
            <person name="Grigoriev I.V."/>
            <person name="Martin F."/>
            <person name="Rosso M.N."/>
        </authorList>
    </citation>
    <scope>NUCLEOTIDE SEQUENCE</scope>
    <source>
        <strain evidence="1">CBS 384.51</strain>
    </source>
</reference>
<sequence>MPDRPRLAESVLVILTVGSRAAGCVSLRALSYSFHDLEEISNMIAAAMQGMLLQGTRHKTRGTSYILKASASIIAKTSEATVPVERQSDHLGCANFGRRLSFPAGSRNKSCRRINFQLTEFSIRLWGHQMLRCLQVGVGIREVRLEDIKRDPGRSDV</sequence>
<evidence type="ECO:0000313" key="2">
    <source>
        <dbReference type="Proteomes" id="UP001055072"/>
    </source>
</evidence>
<evidence type="ECO:0000313" key="1">
    <source>
        <dbReference type="EMBL" id="KAI0088060.1"/>
    </source>
</evidence>
<proteinExistence type="predicted"/>
<organism evidence="1 2">
    <name type="scientific">Irpex rosettiformis</name>
    <dbReference type="NCBI Taxonomy" id="378272"/>
    <lineage>
        <taxon>Eukaryota</taxon>
        <taxon>Fungi</taxon>
        <taxon>Dikarya</taxon>
        <taxon>Basidiomycota</taxon>
        <taxon>Agaricomycotina</taxon>
        <taxon>Agaricomycetes</taxon>
        <taxon>Polyporales</taxon>
        <taxon>Irpicaceae</taxon>
        <taxon>Irpex</taxon>
    </lineage>
</organism>
<protein>
    <submittedName>
        <fullName evidence="1">Uncharacterized protein</fullName>
    </submittedName>
</protein>
<keyword evidence="2" id="KW-1185">Reference proteome</keyword>
<dbReference type="EMBL" id="MU274915">
    <property type="protein sequence ID" value="KAI0088060.1"/>
    <property type="molecule type" value="Genomic_DNA"/>
</dbReference>
<comment type="caution">
    <text evidence="1">The sequence shown here is derived from an EMBL/GenBank/DDBJ whole genome shotgun (WGS) entry which is preliminary data.</text>
</comment>
<gene>
    <name evidence="1" type="ORF">BDY19DRAFT_907035</name>
</gene>
<accession>A0ACB8U233</accession>
<dbReference type="Proteomes" id="UP001055072">
    <property type="component" value="Unassembled WGS sequence"/>
</dbReference>
<name>A0ACB8U233_9APHY</name>